<proteinExistence type="predicted"/>
<reference evidence="1" key="1">
    <citation type="journal article" date="2014" name="Virus Genes">
        <title>Identification of a potential novel type of influenza virus in Bovine in China.</title>
        <authorList>
            <person name="Jiang W.M."/>
            <person name="Wang S.C."/>
            <person name="Peng C."/>
            <person name="Yu J.M."/>
            <person name="Zhuang Q.Y."/>
            <person name="Hou G.Y."/>
            <person name="Liu S."/>
            <person name="Li J.P."/>
            <person name="Chen J.M."/>
        </authorList>
    </citation>
    <scope>NUCLEOTIDE SEQUENCE</scope>
    <source>
        <strain evidence="1">D/bovine/Shandong/Y217/2014</strain>
    </source>
</reference>
<dbReference type="Pfam" id="PF00603">
    <property type="entry name" value="Flu_PA"/>
    <property type="match status" value="1"/>
</dbReference>
<reference evidence="1" key="2">
    <citation type="submission" date="2014-06" db="EMBL/GenBank/DDBJ databases">
        <authorList>
            <person name="Jiang W.-M."/>
            <person name="Wang S.-C."/>
            <person name="Peng C."/>
            <person name="Chen J.-M."/>
        </authorList>
    </citation>
    <scope>NUCLEOTIDE SEQUENCE</scope>
    <source>
        <strain evidence="1">D/bovine/Shandong/Y217/2014</strain>
    </source>
</reference>
<organism evidence="1">
    <name type="scientific">Influenza D virus</name>
    <name type="common">D/bovine/Shandong/Y217/2014</name>
    <dbReference type="NCBI Taxonomy" id="1510943"/>
    <lineage>
        <taxon>Viruses</taxon>
        <taxon>Riboviria</taxon>
        <taxon>Orthornavirae</taxon>
        <taxon>Negarnaviricota</taxon>
        <taxon>Polyploviricotina</taxon>
        <taxon>Insthoviricetes</taxon>
        <taxon>Articulavirales</taxon>
        <taxon>Orthomyxoviridae</taxon>
        <taxon>Deltainfluenzavirus</taxon>
        <taxon>Deltainfluenzavirus influenzae</taxon>
        <taxon>Influenza D virus</taxon>
    </lineage>
</organism>
<dbReference type="InterPro" id="IPR001009">
    <property type="entry name" value="PA/PA-X"/>
</dbReference>
<sequence>MSSVIREIAKRFLEQATINIAEEVAREYGDHERTIISVGVHFQACCLISDEYTLEDETTPRYVLLEGLRRQEAISKQNNICSTLGLEPLRNLADIFDRKTRRFLEVGITKRESDEYYQEKFNKIGNDMDIHVFTYEGKYFSNNPNGLEDIQKTRIFTFLSFVSDELRKENMFTEMYVTEEGAPELEMYKSKLFIAMRDESVPLPYINYEHLRTRCETFKRNQAECEAKVADVASRLKIKLEHLEESKLRPLEIPKEKEAPYTHKFMMKDAWFFAKPHDSERAQPQQILYDFFEAANMGFMTTSPKPIFGKQGLMYHSLWGQIKRAIKDKRNELEPSEQRDFLCGIGRASKKIQEDKWQESREEEFKQEDTKGAAKRGFPTWFNEEWLWAMRDSGDGDNKIGDWIPMAEMPPCKNEMEDYAKKMCEELESKIQGTNCAREMSKLIHTIGSLHAECRNFPGKVKIVPIYCRGTLRGESTDCLFGIAIKGKSHLNKDDGMYTVVTFEFSTEEPNPSKHEKYTVFEAGTVPVEAVVLTPKRERVLKEKKLFLYCRTTGMSKLKNDWFSKCRRCLIPTMETVEQIVLKECALKEENRVSEMLENKRAWIAHENGETLTRLVSTKLKDLCRMLIVTQFYYCIYNDNQLEGFCNEQKKFLMFLQADKDSKSAFTFNQKGLYEKIEECIVSNPLCIFLADRLNKLFLVAKSNGAKYFG</sequence>
<dbReference type="Gene3D" id="3.40.91.90">
    <property type="entry name" value="Influenza RNA-dependent RNA polymerase subunit PA, endonuclease domain"/>
    <property type="match status" value="1"/>
</dbReference>
<protein>
    <submittedName>
        <fullName evidence="1">p3 protein</fullName>
    </submittedName>
</protein>
<gene>
    <name evidence="1" type="primary">P3</name>
</gene>
<dbReference type="EMBL" id="KM015507">
    <property type="protein sequence ID" value="AIE52099.1"/>
    <property type="molecule type" value="Viral_cRNA"/>
</dbReference>
<dbReference type="GO" id="GO:0003723">
    <property type="term" value="F:RNA binding"/>
    <property type="evidence" value="ECO:0007669"/>
    <property type="project" value="InterPro"/>
</dbReference>
<evidence type="ECO:0000313" key="1">
    <source>
        <dbReference type="EMBL" id="AIE52099.1"/>
    </source>
</evidence>
<dbReference type="GO" id="GO:0039694">
    <property type="term" value="P:viral RNA genome replication"/>
    <property type="evidence" value="ECO:0007669"/>
    <property type="project" value="InterPro"/>
</dbReference>
<dbReference type="InterPro" id="IPR038372">
    <property type="entry name" value="PA/PA-X_sf"/>
</dbReference>
<name>A0A088CKU9_9ORTO</name>
<accession>A0A088CKU9</accession>